<keyword evidence="2" id="KW-0575">Peroxidase</keyword>
<dbReference type="AlphaFoldDB" id="A0A9P4HZV7"/>
<keyword evidence="4" id="KW-0479">Metal-binding</keyword>
<keyword evidence="5" id="KW-0560">Oxidoreductase</keyword>
<keyword evidence="6" id="KW-0408">Iron</keyword>
<evidence type="ECO:0000259" key="8">
    <source>
        <dbReference type="PROSITE" id="PS51405"/>
    </source>
</evidence>
<evidence type="ECO:0000256" key="7">
    <source>
        <dbReference type="ARBA" id="ARBA00025795"/>
    </source>
</evidence>
<accession>A0A9P4HZV7</accession>
<dbReference type="GO" id="GO:0046872">
    <property type="term" value="F:metal ion binding"/>
    <property type="evidence" value="ECO:0007669"/>
    <property type="project" value="UniProtKB-KW"/>
</dbReference>
<keyword evidence="10" id="KW-1185">Reference proteome</keyword>
<evidence type="ECO:0000256" key="5">
    <source>
        <dbReference type="ARBA" id="ARBA00023002"/>
    </source>
</evidence>
<comment type="caution">
    <text evidence="9">The sequence shown here is derived from an EMBL/GenBank/DDBJ whole genome shotgun (WGS) entry which is preliminary data.</text>
</comment>
<evidence type="ECO:0000256" key="1">
    <source>
        <dbReference type="ARBA" id="ARBA00001970"/>
    </source>
</evidence>
<comment type="cofactor">
    <cofactor evidence="1">
        <name>heme b</name>
        <dbReference type="ChEBI" id="CHEBI:60344"/>
    </cofactor>
</comment>
<dbReference type="Proteomes" id="UP000799776">
    <property type="component" value="Unassembled WGS sequence"/>
</dbReference>
<dbReference type="PROSITE" id="PS51405">
    <property type="entry name" value="HEME_HALOPEROXIDASE"/>
    <property type="match status" value="1"/>
</dbReference>
<dbReference type="Gene3D" id="1.10.489.10">
    <property type="entry name" value="Chloroperoxidase-like"/>
    <property type="match status" value="1"/>
</dbReference>
<evidence type="ECO:0000256" key="4">
    <source>
        <dbReference type="ARBA" id="ARBA00022723"/>
    </source>
</evidence>
<dbReference type="Pfam" id="PF01328">
    <property type="entry name" value="Peroxidase_2"/>
    <property type="match status" value="1"/>
</dbReference>
<dbReference type="SUPFAM" id="SSF47571">
    <property type="entry name" value="Cloroperoxidase"/>
    <property type="match status" value="1"/>
</dbReference>
<gene>
    <name evidence="9" type="ORF">K490DRAFT_40220</name>
</gene>
<evidence type="ECO:0000256" key="3">
    <source>
        <dbReference type="ARBA" id="ARBA00022617"/>
    </source>
</evidence>
<protein>
    <submittedName>
        <fullName evidence="9">Cloroperoxidase</fullName>
    </submittedName>
</protein>
<dbReference type="OrthoDB" id="407298at2759"/>
<feature type="domain" description="Heme haloperoxidase family profile" evidence="8">
    <location>
        <begin position="36"/>
        <end position="296"/>
    </location>
</feature>
<evidence type="ECO:0000256" key="6">
    <source>
        <dbReference type="ARBA" id="ARBA00023004"/>
    </source>
</evidence>
<name>A0A9P4HZV7_9PEZI</name>
<evidence type="ECO:0000313" key="10">
    <source>
        <dbReference type="Proteomes" id="UP000799776"/>
    </source>
</evidence>
<dbReference type="PANTHER" id="PTHR33577">
    <property type="entry name" value="STERIGMATOCYSTIN BIOSYNTHESIS PEROXIDASE STCC-RELATED"/>
    <property type="match status" value="1"/>
</dbReference>
<dbReference type="InterPro" id="IPR036851">
    <property type="entry name" value="Chloroperoxidase-like_sf"/>
</dbReference>
<dbReference type="PANTHER" id="PTHR33577:SF1">
    <property type="entry name" value="HEME HALOPEROXIDASE FAMILY PROFILE DOMAIN-CONTAINING PROTEIN"/>
    <property type="match status" value="1"/>
</dbReference>
<sequence length="406" mass="43020">MGQVARTVGANSQPSKRLNGINPGFNAEQQLVDVSGDHAYQPANFAAGDLRGPCPGLNAMANHGYVPRNGYGSVTDFVNGATAAYGMGADLAALLSVLGAVFSGDLTSWSIGGPPSAGLGNVLGSLPLGLLSAPMGISFSHNKYEGDASPGRGDLYKYGNDYKLQLENFKALYDLQEGAENPNYDLGVLINHHSNRFDNSIATNPYFFYGPFTGVGVSAAAHFFIYRMFGNKSAENPEGVLNKEVLKSFFGVTGDGDNLQVNPGTERIPENFYRRAVGDEYTIPFLGVDGVTELLQYPKFATVGGNTGTVNSFTGVDIEHLTSGALNAQSLLEGDNLMCFILQFAAQGEPDLLKGLYSNVGQAQSVLDNILGQATSQLTCGPSITFDTSSFQQFPGYSQLKADGSY</sequence>
<comment type="similarity">
    <text evidence="7">Belongs to the chloroperoxidase family.</text>
</comment>
<proteinExistence type="inferred from homology"/>
<evidence type="ECO:0000313" key="9">
    <source>
        <dbReference type="EMBL" id="KAF2088265.1"/>
    </source>
</evidence>
<organism evidence="9 10">
    <name type="scientific">Saccharata proteae CBS 121410</name>
    <dbReference type="NCBI Taxonomy" id="1314787"/>
    <lineage>
        <taxon>Eukaryota</taxon>
        <taxon>Fungi</taxon>
        <taxon>Dikarya</taxon>
        <taxon>Ascomycota</taxon>
        <taxon>Pezizomycotina</taxon>
        <taxon>Dothideomycetes</taxon>
        <taxon>Dothideomycetes incertae sedis</taxon>
        <taxon>Botryosphaeriales</taxon>
        <taxon>Saccharataceae</taxon>
        <taxon>Saccharata</taxon>
    </lineage>
</organism>
<dbReference type="InterPro" id="IPR000028">
    <property type="entry name" value="Chloroperoxidase"/>
</dbReference>
<evidence type="ECO:0000256" key="2">
    <source>
        <dbReference type="ARBA" id="ARBA00022559"/>
    </source>
</evidence>
<keyword evidence="3" id="KW-0349">Heme</keyword>
<reference evidence="9" key="1">
    <citation type="journal article" date="2020" name="Stud. Mycol.">
        <title>101 Dothideomycetes genomes: a test case for predicting lifestyles and emergence of pathogens.</title>
        <authorList>
            <person name="Haridas S."/>
            <person name="Albert R."/>
            <person name="Binder M."/>
            <person name="Bloem J."/>
            <person name="Labutti K."/>
            <person name="Salamov A."/>
            <person name="Andreopoulos B."/>
            <person name="Baker S."/>
            <person name="Barry K."/>
            <person name="Bills G."/>
            <person name="Bluhm B."/>
            <person name="Cannon C."/>
            <person name="Castanera R."/>
            <person name="Culley D."/>
            <person name="Daum C."/>
            <person name="Ezra D."/>
            <person name="Gonzalez J."/>
            <person name="Henrissat B."/>
            <person name="Kuo A."/>
            <person name="Liang C."/>
            <person name="Lipzen A."/>
            <person name="Lutzoni F."/>
            <person name="Magnuson J."/>
            <person name="Mondo S."/>
            <person name="Nolan M."/>
            <person name="Ohm R."/>
            <person name="Pangilinan J."/>
            <person name="Park H.-J."/>
            <person name="Ramirez L."/>
            <person name="Alfaro M."/>
            <person name="Sun H."/>
            <person name="Tritt A."/>
            <person name="Yoshinaga Y."/>
            <person name="Zwiers L.-H."/>
            <person name="Turgeon B."/>
            <person name="Goodwin S."/>
            <person name="Spatafora J."/>
            <person name="Crous P."/>
            <person name="Grigoriev I."/>
        </authorList>
    </citation>
    <scope>NUCLEOTIDE SEQUENCE</scope>
    <source>
        <strain evidence="9">CBS 121410</strain>
    </source>
</reference>
<dbReference type="EMBL" id="ML978717">
    <property type="protein sequence ID" value="KAF2088265.1"/>
    <property type="molecule type" value="Genomic_DNA"/>
</dbReference>
<dbReference type="GO" id="GO:0004601">
    <property type="term" value="F:peroxidase activity"/>
    <property type="evidence" value="ECO:0007669"/>
    <property type="project" value="UniProtKB-KW"/>
</dbReference>